<evidence type="ECO:0000313" key="15">
    <source>
        <dbReference type="EMBL" id="KVI02890.1"/>
    </source>
</evidence>
<dbReference type="InterPro" id="IPR017441">
    <property type="entry name" value="Protein_kinase_ATP_BS"/>
</dbReference>
<dbReference type="InterPro" id="IPR038408">
    <property type="entry name" value="GNK2_sf"/>
</dbReference>
<keyword evidence="2" id="KW-0808">Transferase</keyword>
<evidence type="ECO:0000313" key="16">
    <source>
        <dbReference type="Proteomes" id="UP000243975"/>
    </source>
</evidence>
<dbReference type="CDD" id="cd23509">
    <property type="entry name" value="Gnk2-like"/>
    <property type="match status" value="6"/>
</dbReference>
<keyword evidence="12" id="KW-0472">Membrane</keyword>
<keyword evidence="9" id="KW-0325">Glycoprotein</keyword>
<feature type="binding site" evidence="10">
    <location>
        <position position="363"/>
    </location>
    <ligand>
        <name>ATP</name>
        <dbReference type="ChEBI" id="CHEBI:30616"/>
    </ligand>
</feature>
<keyword evidence="3" id="KW-0732">Signal</keyword>
<evidence type="ECO:0000256" key="4">
    <source>
        <dbReference type="ARBA" id="ARBA00022737"/>
    </source>
</evidence>
<dbReference type="Proteomes" id="UP000243975">
    <property type="component" value="Unassembled WGS sequence"/>
</dbReference>
<feature type="domain" description="Protein kinase" evidence="13">
    <location>
        <begin position="1049"/>
        <end position="1316"/>
    </location>
</feature>
<evidence type="ECO:0000256" key="12">
    <source>
        <dbReference type="SAM" id="Phobius"/>
    </source>
</evidence>
<sequence length="1995" mass="221040">MGEHSLIPVGSWWLVGMVVMVFVTMLQPVTSQTSNRSNTLIRRYCSQYGVLDDEFFSRNLNTTLSSLRRQLSNVTEYHAVARTIINGESVYGLALCREYLSPSECLNCFDLAVKGVKVCGIVNGGHVIYDDCDLRYENNNFYTEANVRGNVGVCGNNTSSQEAFRETVKELLSDLRVATPRTPDFYAASTRRLKGSNSTVYAIAQCNVNISQNVCAECLSIRSTTLANCLPNTFGRAIDAGCFMRYSSNAFFRDNQTTDLTPFLKDGNSSTKRAIIGGVLGGVGFLLIVLVFILWHRSTKSSDCQQDKSTGATELLQGPMPYSYNDLIIATNNFSKEHKLGEGAFGEVYKGTLRNGEVVAIKKTTMASRGRNTYFDNELKIISNVHHRHLMRLLGYCNKGPHLLLVIEFMENGSLDKFLYDFGLVRLLPEDKTHISTKVAGAFGYVAPEYAVHGQVSEKVDAYSFGVVVLEIISGRRCTDGIENGYVTQNLVDYAWNLYENGMHVNLIDITLEPSEYVQEDVKKIIELSLMCTQSPASTRPSMSEVVTLLSDSSPEQRSPLRSTLSEPHLQIPLDTSTFAPSTSNATASTVSNRPSSPASSRLGFKPLSLSALFALVGTATSSPTPDNFKSIHLLVAPNPCHSRSSSRLGFKPLTPGPLRSCGNGDEFPNAGQFQIDPPPRHSQPLSLPALFAPVGRATSSPTPDIWKPSIDIHASFSHQLQGQQMAVLVVVGIILMMSEFGTAQSNDSTSTTPIRLSCGSNAAMSSSSFFSNLNNTIDQLRSQLLNNDVFYARAQNLRNQDSVYGLAQCRNYLSTADCVACFDVAVSAVESCSSVNGANVFLDDCFLRYENFDEFYDNPQTTMDVGVAPTGICGNQSASQPTIFNQTVEELLSDIQIAAPRTSNFYVASTRQVSSSNATIYAIAQCVENTTQAICQNCLDTAYNNLYSCLPSMEGRTIDLGCFMRYSETPFFQDNQTTNIIPFLHEGGSSKLGMIVGASVGVGIFMLILSSSFWYKLRKKPKSDEDATQLQGVKNYRYKDLQSATHNFSEEYRVGKGGYGEVFKAIVDDENVVAVKKLHVTYGKATTEFNNEVDLISNVRHRNLLRLLGWSNNGSELLLVLEYMPQGSLDKFLWGEKRGTLNWRQRFDIIFGIARGLAHLHEEFHVKIIHRDIKSNNILLDDYFQPKIADFGLARFQPEDQSHVITRFAGTLGYTAPEYATRGHLSEKVDTYSFGIVALEIISGRRCTDVELDGLDNHYLLEQVRYNIVNSLDIIPNTAWQLYEKEIHIELIDETLDQNEYEEEHVMKIIEIALMCTQSPVTLRPSMSEVVLMLSIGQSLGQKQITRPTFIHPDRRVHLDTKELQKRNLDSTFSQLKSQLSNNGVYYARAQNLENGDAVYGIAQCRNYLSAARCLACFDVAVSAVEPCGSANGASVFLDDCFLRFENYDQFYDDPEGSSDVSVAPLGICGNQSTSQLITVFNQAVEDLLSDIQVATPRTSDFYIASTRQVPNGNATVYAIGQCVENVSENICKNCLSTAYNNLYSCLPADEGRAINVGCFMRYSELPFFQDNQTINLIPFLGEGSSSKSGIIIGVSGSAGLFLLILAAFSLWYPRWKKSKAVGEASSLKFSFIANSDAANRRAPSLSQQIAIQIFGPTISPSSAPLCLPSDALDTSELQGARSYSYQNLKLATNNFSEEYVVGKGGFGEVFKAIVDGGVVVAVKKLHVGSRAKKEFENEIKLISNVRHRNLILQLGWCTDGPELLLVLEYMPQGSLDKFLWGEKRGQLNWKQRSDIIVGIAKGLAHLHGEFHVKIIHRDIKSSNILLDDDFQPKIADFGLARFQPEDETHVSTRFAGTMGYTAPEYANRGHLSEKVDVYSFGIVALEVISGRRCSDVNYDEPQMEYLLDQAWQLYEKGTHVKLIDELVAPNEYEQENVMKIVEIALMCTQSPASLRPTMSEVVLMMYSGSMLGQRHISKPTFIDAHRRIHVRGN</sequence>
<evidence type="ECO:0000259" key="13">
    <source>
        <dbReference type="PROSITE" id="PS50011"/>
    </source>
</evidence>
<feature type="domain" description="Gnk2-homologous" evidence="14">
    <location>
        <begin position="146"/>
        <end position="251"/>
    </location>
</feature>
<feature type="domain" description="Gnk2-homologous" evidence="14">
    <location>
        <begin position="38"/>
        <end position="141"/>
    </location>
</feature>
<evidence type="ECO:0000256" key="11">
    <source>
        <dbReference type="SAM" id="MobiDB-lite"/>
    </source>
</evidence>
<proteinExistence type="predicted"/>
<dbReference type="Gene3D" id="1.10.510.10">
    <property type="entry name" value="Transferase(Phosphotransferase) domain 1"/>
    <property type="match status" value="3"/>
</dbReference>
<name>A0A103Y5H8_CYNCS</name>
<dbReference type="InterPro" id="IPR052059">
    <property type="entry name" value="CR_Ser/Thr_kinase"/>
</dbReference>
<keyword evidence="12" id="KW-1133">Transmembrane helix</keyword>
<dbReference type="GO" id="GO:0004674">
    <property type="term" value="F:protein serine/threonine kinase activity"/>
    <property type="evidence" value="ECO:0007669"/>
    <property type="project" value="UniProtKB-KW"/>
</dbReference>
<accession>A0A103Y5H8</accession>
<dbReference type="PANTHER" id="PTHR47973">
    <property type="entry name" value="CYSTEINE-RICH RECEPTOR-LIKE PROTEIN KINASE 3"/>
    <property type="match status" value="1"/>
</dbReference>
<dbReference type="Pfam" id="PF00069">
    <property type="entry name" value="Pkinase"/>
    <property type="match status" value="2"/>
</dbReference>
<dbReference type="CDD" id="cd14066">
    <property type="entry name" value="STKc_IRAK"/>
    <property type="match status" value="2"/>
</dbReference>
<dbReference type="Gene3D" id="3.30.200.20">
    <property type="entry name" value="Phosphorylase Kinase, domain 1"/>
    <property type="match status" value="3"/>
</dbReference>
<dbReference type="Pfam" id="PF01657">
    <property type="entry name" value="Stress-antifung"/>
    <property type="match status" value="6"/>
</dbReference>
<feature type="domain" description="Protein kinase" evidence="13">
    <location>
        <begin position="1697"/>
        <end position="1969"/>
    </location>
</feature>
<dbReference type="PROSITE" id="PS00108">
    <property type="entry name" value="PROTEIN_KINASE_ST"/>
    <property type="match status" value="2"/>
</dbReference>
<dbReference type="InterPro" id="IPR000719">
    <property type="entry name" value="Prot_kinase_dom"/>
</dbReference>
<gene>
    <name evidence="15" type="ORF">Ccrd_018820</name>
</gene>
<feature type="compositionally biased region" description="Low complexity" evidence="11">
    <location>
        <begin position="576"/>
        <end position="592"/>
    </location>
</feature>
<dbReference type="FunFam" id="1.10.510.10:FF:000336">
    <property type="entry name" value="Cysteine-rich receptor-like protein kinase 2"/>
    <property type="match status" value="2"/>
</dbReference>
<dbReference type="PROSITE" id="PS00107">
    <property type="entry name" value="PROTEIN_KINASE_ATP"/>
    <property type="match status" value="3"/>
</dbReference>
<feature type="transmembrane region" description="Helical" evidence="12">
    <location>
        <begin position="6"/>
        <end position="26"/>
    </location>
</feature>
<dbReference type="InterPro" id="IPR001245">
    <property type="entry name" value="Ser-Thr/Tyr_kinase_cat_dom"/>
</dbReference>
<feature type="transmembrane region" description="Helical" evidence="12">
    <location>
        <begin position="993"/>
        <end position="1016"/>
    </location>
</feature>
<dbReference type="Pfam" id="PF07714">
    <property type="entry name" value="PK_Tyr_Ser-Thr"/>
    <property type="match status" value="2"/>
</dbReference>
<evidence type="ECO:0000256" key="9">
    <source>
        <dbReference type="ARBA" id="ARBA00023180"/>
    </source>
</evidence>
<dbReference type="Gramene" id="KVI02890">
    <property type="protein sequence ID" value="KVI02890"/>
    <property type="gene ID" value="Ccrd_018820"/>
</dbReference>
<dbReference type="InterPro" id="IPR011009">
    <property type="entry name" value="Kinase-like_dom_sf"/>
</dbReference>
<dbReference type="InterPro" id="IPR002902">
    <property type="entry name" value="GNK2"/>
</dbReference>
<dbReference type="SMART" id="SM00220">
    <property type="entry name" value="S_TKc"/>
    <property type="match status" value="3"/>
</dbReference>
<evidence type="ECO:0000256" key="10">
    <source>
        <dbReference type="PROSITE-ProRule" id="PRU10141"/>
    </source>
</evidence>
<keyword evidence="7 10" id="KW-0067">ATP-binding</keyword>
<feature type="domain" description="Gnk2-homologous" evidence="14">
    <location>
        <begin position="752"/>
        <end position="855"/>
    </location>
</feature>
<reference evidence="15 16" key="1">
    <citation type="journal article" date="2016" name="Sci. Rep.">
        <title>The genome sequence of the outbreeding globe artichoke constructed de novo incorporating a phase-aware low-pass sequencing strategy of F1 progeny.</title>
        <authorList>
            <person name="Scaglione D."/>
            <person name="Reyes-Chin-Wo S."/>
            <person name="Acquadro A."/>
            <person name="Froenicke L."/>
            <person name="Portis E."/>
            <person name="Beitel C."/>
            <person name="Tirone M."/>
            <person name="Mauro R."/>
            <person name="Lo Monaco A."/>
            <person name="Mauromicale G."/>
            <person name="Faccioli P."/>
            <person name="Cattivelli L."/>
            <person name="Rieseberg L."/>
            <person name="Michelmore R."/>
            <person name="Lanteri S."/>
        </authorList>
    </citation>
    <scope>NUCLEOTIDE SEQUENCE [LARGE SCALE GENOMIC DNA]</scope>
    <source>
        <strain evidence="15">2C</strain>
    </source>
</reference>
<organism evidence="15 16">
    <name type="scientific">Cynara cardunculus var. scolymus</name>
    <name type="common">Globe artichoke</name>
    <name type="synonym">Cynara scolymus</name>
    <dbReference type="NCBI Taxonomy" id="59895"/>
    <lineage>
        <taxon>Eukaryota</taxon>
        <taxon>Viridiplantae</taxon>
        <taxon>Streptophyta</taxon>
        <taxon>Embryophyta</taxon>
        <taxon>Tracheophyta</taxon>
        <taxon>Spermatophyta</taxon>
        <taxon>Magnoliopsida</taxon>
        <taxon>eudicotyledons</taxon>
        <taxon>Gunneridae</taxon>
        <taxon>Pentapetalae</taxon>
        <taxon>asterids</taxon>
        <taxon>campanulids</taxon>
        <taxon>Asterales</taxon>
        <taxon>Asteraceae</taxon>
        <taxon>Carduoideae</taxon>
        <taxon>Cardueae</taxon>
        <taxon>Carduinae</taxon>
        <taxon>Cynara</taxon>
    </lineage>
</organism>
<dbReference type="FunFam" id="3.30.200.20:FF:000015">
    <property type="entry name" value="Somatic embryogenesis receptor kinase 1"/>
    <property type="match status" value="1"/>
</dbReference>
<evidence type="ECO:0000256" key="6">
    <source>
        <dbReference type="ARBA" id="ARBA00022777"/>
    </source>
</evidence>
<dbReference type="InterPro" id="IPR008271">
    <property type="entry name" value="Ser/Thr_kinase_AS"/>
</dbReference>
<dbReference type="SUPFAM" id="SSF56112">
    <property type="entry name" value="Protein kinase-like (PK-like)"/>
    <property type="match status" value="3"/>
</dbReference>
<keyword evidence="5 10" id="KW-0547">Nucleotide-binding</keyword>
<keyword evidence="1" id="KW-0723">Serine/threonine-protein kinase</keyword>
<protein>
    <submittedName>
        <fullName evidence="15">Concanavalin A-like lectin/glucanase, subgroup</fullName>
    </submittedName>
</protein>
<keyword evidence="8" id="KW-0675">Receptor</keyword>
<evidence type="ECO:0000256" key="8">
    <source>
        <dbReference type="ARBA" id="ARBA00023170"/>
    </source>
</evidence>
<dbReference type="FunFam" id="3.30.430.20:FF:000017">
    <property type="entry name" value="Cysteine-rich receptor-like protein kinase 2"/>
    <property type="match status" value="2"/>
</dbReference>
<feature type="binding site" evidence="10">
    <location>
        <position position="1078"/>
    </location>
    <ligand>
        <name>ATP</name>
        <dbReference type="ChEBI" id="CHEBI:30616"/>
    </ligand>
</feature>
<feature type="binding site" evidence="10">
    <location>
        <position position="1735"/>
    </location>
    <ligand>
        <name>ATP</name>
        <dbReference type="ChEBI" id="CHEBI:30616"/>
    </ligand>
</feature>
<evidence type="ECO:0000256" key="5">
    <source>
        <dbReference type="ARBA" id="ARBA00022741"/>
    </source>
</evidence>
<feature type="transmembrane region" description="Helical" evidence="12">
    <location>
        <begin position="1592"/>
        <end position="1614"/>
    </location>
</feature>
<feature type="domain" description="Protein kinase" evidence="13">
    <location>
        <begin position="334"/>
        <end position="570"/>
    </location>
</feature>
<keyword evidence="6" id="KW-0418">Kinase</keyword>
<dbReference type="Gene3D" id="3.30.430.20">
    <property type="entry name" value="Gnk2 domain, C-X8-C-X2-C motif"/>
    <property type="match status" value="6"/>
</dbReference>
<comment type="caution">
    <text evidence="15">The sequence shown here is derived from an EMBL/GenBank/DDBJ whole genome shotgun (WGS) entry which is preliminary data.</text>
</comment>
<evidence type="ECO:0000256" key="2">
    <source>
        <dbReference type="ARBA" id="ARBA00022679"/>
    </source>
</evidence>
<evidence type="ECO:0000256" key="7">
    <source>
        <dbReference type="ARBA" id="ARBA00022840"/>
    </source>
</evidence>
<dbReference type="GO" id="GO:0005524">
    <property type="term" value="F:ATP binding"/>
    <property type="evidence" value="ECO:0007669"/>
    <property type="project" value="UniProtKB-UniRule"/>
</dbReference>
<keyword evidence="16" id="KW-1185">Reference proteome</keyword>
<feature type="domain" description="Gnk2-homologous" evidence="14">
    <location>
        <begin position="1464"/>
        <end position="1569"/>
    </location>
</feature>
<feature type="region of interest" description="Disordered" evidence="11">
    <location>
        <begin position="572"/>
        <end position="601"/>
    </location>
</feature>
<keyword evidence="4" id="KW-0677">Repeat</keyword>
<evidence type="ECO:0000256" key="3">
    <source>
        <dbReference type="ARBA" id="ARBA00022729"/>
    </source>
</evidence>
<feature type="domain" description="Gnk2-homologous" evidence="14">
    <location>
        <begin position="867"/>
        <end position="972"/>
    </location>
</feature>
<feature type="transmembrane region" description="Helical" evidence="12">
    <location>
        <begin position="274"/>
        <end position="295"/>
    </location>
</feature>
<evidence type="ECO:0000256" key="1">
    <source>
        <dbReference type="ARBA" id="ARBA00022527"/>
    </source>
</evidence>
<keyword evidence="12" id="KW-0812">Transmembrane</keyword>
<dbReference type="PROSITE" id="PS51473">
    <property type="entry name" value="GNK2"/>
    <property type="match status" value="6"/>
</dbReference>
<dbReference type="PROSITE" id="PS50011">
    <property type="entry name" value="PROTEIN_KINASE_DOM"/>
    <property type="match status" value="3"/>
</dbReference>
<feature type="domain" description="Gnk2-homologous" evidence="14">
    <location>
        <begin position="1347"/>
        <end position="1451"/>
    </location>
</feature>
<dbReference type="EMBL" id="LEKV01002621">
    <property type="protein sequence ID" value="KVI02890.1"/>
    <property type="molecule type" value="Genomic_DNA"/>
</dbReference>
<evidence type="ECO:0000259" key="14">
    <source>
        <dbReference type="PROSITE" id="PS51473"/>
    </source>
</evidence>